<keyword evidence="3 12" id="KW-0479">Metal-binding</keyword>
<keyword evidence="5 12" id="KW-0106">Calcium</keyword>
<dbReference type="GO" id="GO:0020037">
    <property type="term" value="F:heme binding"/>
    <property type="evidence" value="ECO:0007669"/>
    <property type="project" value="InterPro"/>
</dbReference>
<evidence type="ECO:0000256" key="8">
    <source>
        <dbReference type="ARBA" id="ARBA00023004"/>
    </source>
</evidence>
<dbReference type="GO" id="GO:0016020">
    <property type="term" value="C:membrane"/>
    <property type="evidence" value="ECO:0007669"/>
    <property type="project" value="InterPro"/>
</dbReference>
<evidence type="ECO:0000256" key="2">
    <source>
        <dbReference type="ARBA" id="ARBA00022617"/>
    </source>
</evidence>
<evidence type="ECO:0000256" key="12">
    <source>
        <dbReference type="PIRSR" id="PIRSR617512-3"/>
    </source>
</evidence>
<accession>A0A844XCY6</accession>
<feature type="chain" id="PRO_5032490468" evidence="14">
    <location>
        <begin position="19"/>
        <end position="709"/>
    </location>
</feature>
<evidence type="ECO:0000256" key="7">
    <source>
        <dbReference type="ARBA" id="ARBA00023002"/>
    </source>
</evidence>
<dbReference type="PROSITE" id="PS51007">
    <property type="entry name" value="CYTC"/>
    <property type="match status" value="1"/>
</dbReference>
<feature type="active site" description="Proton acceptor" evidence="10">
    <location>
        <position position="331"/>
    </location>
</feature>
<keyword evidence="9 13" id="KW-1015">Disulfide bond</keyword>
<reference evidence="16 17" key="1">
    <citation type="submission" date="2019-12" db="EMBL/GenBank/DDBJ databases">
        <authorList>
            <person name="Lee S.D."/>
        </authorList>
    </citation>
    <scope>NUCLEOTIDE SEQUENCE [LARGE SCALE GENOMIC DNA]</scope>
    <source>
        <strain evidence="16 17">GH3-10</strain>
    </source>
</reference>
<dbReference type="Gene3D" id="1.10.760.10">
    <property type="entry name" value="Cytochrome c-like domain"/>
    <property type="match status" value="1"/>
</dbReference>
<dbReference type="PANTHER" id="PTHR32303">
    <property type="entry name" value="QUINOPROTEIN ALCOHOL DEHYDROGENASE (CYTOCHROME C)"/>
    <property type="match status" value="1"/>
</dbReference>
<evidence type="ECO:0000256" key="14">
    <source>
        <dbReference type="SAM" id="SignalP"/>
    </source>
</evidence>
<comment type="similarity">
    <text evidence="1">Belongs to the bacterial PQQ dehydrogenase family.</text>
</comment>
<keyword evidence="7 16" id="KW-0560">Oxidoreductase</keyword>
<evidence type="ECO:0000256" key="13">
    <source>
        <dbReference type="PIRSR" id="PIRSR617512-4"/>
    </source>
</evidence>
<evidence type="ECO:0000256" key="3">
    <source>
        <dbReference type="ARBA" id="ARBA00022723"/>
    </source>
</evidence>
<evidence type="ECO:0000256" key="5">
    <source>
        <dbReference type="ARBA" id="ARBA00022837"/>
    </source>
</evidence>
<dbReference type="InterPro" id="IPR017512">
    <property type="entry name" value="PQQ_MeOH/EtOH_DH"/>
</dbReference>
<feature type="binding site" evidence="11">
    <location>
        <position position="187"/>
    </location>
    <ligand>
        <name>pyrroloquinoline quinone</name>
        <dbReference type="ChEBI" id="CHEBI:58442"/>
    </ligand>
</feature>
<feature type="binding site" evidence="12">
    <location>
        <position position="205"/>
    </location>
    <ligand>
        <name>Ca(2+)</name>
        <dbReference type="ChEBI" id="CHEBI:29108"/>
    </ligand>
</feature>
<name>A0A844XCY6_9SPHN</name>
<dbReference type="SUPFAM" id="SSF46626">
    <property type="entry name" value="Cytochrome c"/>
    <property type="match status" value="1"/>
</dbReference>
<feature type="binding site" evidence="11">
    <location>
        <position position="358"/>
    </location>
    <ligand>
        <name>pyrroloquinoline quinone</name>
        <dbReference type="ChEBI" id="CHEBI:58442"/>
    </ligand>
</feature>
<dbReference type="GO" id="GO:0016614">
    <property type="term" value="F:oxidoreductase activity, acting on CH-OH group of donors"/>
    <property type="evidence" value="ECO:0007669"/>
    <property type="project" value="InterPro"/>
</dbReference>
<comment type="caution">
    <text evidence="16">The sequence shown here is derived from an EMBL/GenBank/DDBJ whole genome shotgun (WGS) entry which is preliminary data.</text>
</comment>
<proteinExistence type="inferred from homology"/>
<keyword evidence="4 14" id="KW-0732">Signal</keyword>
<evidence type="ECO:0000256" key="6">
    <source>
        <dbReference type="ARBA" id="ARBA00022891"/>
    </source>
</evidence>
<protein>
    <submittedName>
        <fullName evidence="16">PQQ-dependent dehydrogenase, methanol/ethanol family</fullName>
        <ecNumber evidence="16">1.1.2.-</ecNumber>
    </submittedName>
</protein>
<evidence type="ECO:0000259" key="15">
    <source>
        <dbReference type="PROSITE" id="PS51007"/>
    </source>
</evidence>
<feature type="binding site" description="covalent" evidence="11">
    <location>
        <position position="641"/>
    </location>
    <ligand>
        <name>heme c</name>
        <dbReference type="ChEBI" id="CHEBI:61717"/>
    </ligand>
</feature>
<evidence type="ECO:0000256" key="1">
    <source>
        <dbReference type="ARBA" id="ARBA00008156"/>
    </source>
</evidence>
<evidence type="ECO:0000256" key="9">
    <source>
        <dbReference type="ARBA" id="ARBA00023157"/>
    </source>
</evidence>
<feature type="binding site" evidence="11">
    <location>
        <position position="143"/>
    </location>
    <ligand>
        <name>pyrroloquinoline quinone</name>
        <dbReference type="ChEBI" id="CHEBI:58442"/>
    </ligand>
</feature>
<dbReference type="RefSeq" id="WP_160485181.1">
    <property type="nucleotide sequence ID" value="NZ_WUBR01000001.1"/>
</dbReference>
<dbReference type="EMBL" id="WUBR01000001">
    <property type="protein sequence ID" value="MWV27629.1"/>
    <property type="molecule type" value="Genomic_DNA"/>
</dbReference>
<feature type="signal peptide" evidence="14">
    <location>
        <begin position="1"/>
        <end position="18"/>
    </location>
</feature>
<sequence>MIAKRVVTAVTVAGLALAVTGLGGLEASNTLAGNVTHERLLDADSDPDNWMAHGRTWNEDRFSPLAQINVDNINRLSLAYAVEFDTNRGQEATPIVVDGVMYVSTAWSKVMALDAATGEQLWFYDPEVDGAKGAHTCCDVVNRGVAVWEGKVFVGTIDGRLVALDAATGSELWDVVTVDQSQPYTITSAPRVVKGNVIIGNSGAELGVRGYLGAYDAETGEQVWRFYTVPGNPADGPDGAASDAVFAEFATDTWAGEWWEMGGGGTVWDSIVYDAQLDQLLVGVGNGSPWNHRARSDGKGDNLFLASILSLDPETGAYNWHYQLNPGETWDYTATQQMTLTDMEVDGETVPVVMQAPKNAFFYVIDRRDGTLISAEPYAMQNWAERIDIETGRPVEIPESRYADAPYLVTPSGIGAHAYHPMSYSPQTGLVYIPAMQPPSAYMDDENYTRNIGRWNTGVIFLTPPEGLVPGDTPEARRAYLTSITKGELVAWDPVAQEARWTIEREFPWNGGTLATAGNLVFQGLPDGSFNAYNAEDGTPLWSFNTDRGIVAGGISYAVDGQQYVAIMAGYGGSMGMATQADWMRRPPPNGMLFVFKLDGTGEYTPLPPAKLAPYVSTDEAFSAETIAKGQSAYLGFCTICHNGPVNPNLLRSVYATDADAWNAVVMDGILSDKGMVSFAPWIDAEQSEAIRAYVLSEAARRAAEEGSE</sequence>
<feature type="binding site" description="axial binding residue" evidence="12">
    <location>
        <position position="642"/>
    </location>
    <ligand>
        <name>heme c</name>
        <dbReference type="ChEBI" id="CHEBI:61717"/>
    </ligand>
    <ligandPart>
        <name>Fe</name>
        <dbReference type="ChEBI" id="CHEBI:18248"/>
    </ligandPart>
</feature>
<feature type="binding site" evidence="12">
    <location>
        <position position="331"/>
    </location>
    <ligand>
        <name>Ca(2+)</name>
        <dbReference type="ChEBI" id="CHEBI:29108"/>
    </ligand>
</feature>
<dbReference type="InterPro" id="IPR009056">
    <property type="entry name" value="Cyt_c-like_dom"/>
</dbReference>
<feature type="binding site" evidence="11">
    <location>
        <position position="91"/>
    </location>
    <ligand>
        <name>pyrroloquinoline quinone</name>
        <dbReference type="ChEBI" id="CHEBI:58442"/>
    </ligand>
</feature>
<dbReference type="InterPro" id="IPR036909">
    <property type="entry name" value="Cyt_c-like_dom_sf"/>
</dbReference>
<feature type="binding site" description="axial binding residue" evidence="12">
    <location>
        <position position="676"/>
    </location>
    <ligand>
        <name>heme c</name>
        <dbReference type="ChEBI" id="CHEBI:61717"/>
    </ligand>
    <ligandPart>
        <name>Fe</name>
        <dbReference type="ChEBI" id="CHEBI:18248"/>
    </ligandPart>
</feature>
<gene>
    <name evidence="16" type="ORF">GRF63_06895</name>
</gene>
<dbReference type="NCBIfam" id="TIGR03075">
    <property type="entry name" value="PQQ_enz_alc_DH"/>
    <property type="match status" value="1"/>
</dbReference>
<evidence type="ECO:0000256" key="4">
    <source>
        <dbReference type="ARBA" id="ARBA00022729"/>
    </source>
</evidence>
<dbReference type="EC" id="1.1.2.-" evidence="16"/>
<dbReference type="Proteomes" id="UP000461409">
    <property type="component" value="Unassembled WGS sequence"/>
</dbReference>
<comment type="cofactor">
    <cofactor evidence="11">
        <name>pyrroloquinoline quinone</name>
        <dbReference type="ChEBI" id="CHEBI:58442"/>
    </cofactor>
    <text evidence="11">Binds 1 PQQ group per subunit.</text>
</comment>
<dbReference type="GO" id="GO:0005509">
    <property type="term" value="F:calcium ion binding"/>
    <property type="evidence" value="ECO:0007669"/>
    <property type="project" value="InterPro"/>
</dbReference>
<reference evidence="16 17" key="2">
    <citation type="submission" date="2020-02" db="EMBL/GenBank/DDBJ databases">
        <title>Erythrobacter dongmakensis sp. nov., isolated from a tidal mudflat.</title>
        <authorList>
            <person name="Kim I.S."/>
        </authorList>
    </citation>
    <scope>NUCLEOTIDE SEQUENCE [LARGE SCALE GENOMIC DNA]</scope>
    <source>
        <strain evidence="16 17">GH3-10</strain>
    </source>
</reference>
<evidence type="ECO:0000256" key="10">
    <source>
        <dbReference type="PIRSR" id="PIRSR617512-1"/>
    </source>
</evidence>
<dbReference type="Pfam" id="PF13442">
    <property type="entry name" value="Cytochrome_CBB3"/>
    <property type="match status" value="1"/>
</dbReference>
<feature type="disulfide bond" evidence="13">
    <location>
        <begin position="137"/>
        <end position="138"/>
    </location>
</feature>
<evidence type="ECO:0000256" key="11">
    <source>
        <dbReference type="PIRSR" id="PIRSR617512-2"/>
    </source>
</evidence>
<evidence type="ECO:0000313" key="17">
    <source>
        <dbReference type="Proteomes" id="UP000461409"/>
    </source>
</evidence>
<feature type="binding site" description="covalent" evidence="11">
    <location>
        <position position="638"/>
    </location>
    <ligand>
        <name>heme c</name>
        <dbReference type="ChEBI" id="CHEBI:61717"/>
    </ligand>
</feature>
<dbReference type="InterPro" id="IPR018391">
    <property type="entry name" value="PQQ_b-propeller_rpt"/>
</dbReference>
<dbReference type="SUPFAM" id="SSF50998">
    <property type="entry name" value="Quinoprotein alcohol dehydrogenase-like"/>
    <property type="match status" value="1"/>
</dbReference>
<dbReference type="AlphaFoldDB" id="A0A844XCY6"/>
<keyword evidence="8 12" id="KW-0408">Iron</keyword>
<dbReference type="InterPro" id="IPR002372">
    <property type="entry name" value="PQQ_rpt_dom"/>
</dbReference>
<comment type="cofactor">
    <cofactor evidence="12">
        <name>Ca(2+)</name>
        <dbReference type="ChEBI" id="CHEBI:29108"/>
    </cofactor>
    <text evidence="12">Binds 1 Ca(2+) ion per subunit.</text>
</comment>
<feature type="binding site" evidence="11">
    <location>
        <begin position="203"/>
        <end position="204"/>
    </location>
    <ligand>
        <name>pyrroloquinoline quinone</name>
        <dbReference type="ChEBI" id="CHEBI:58442"/>
    </ligand>
</feature>
<feature type="binding site" evidence="12">
    <location>
        <position position="286"/>
    </location>
    <ligand>
        <name>Ca(2+)</name>
        <dbReference type="ChEBI" id="CHEBI:29108"/>
    </ligand>
</feature>
<feature type="binding site" evidence="11">
    <location>
        <position position="266"/>
    </location>
    <ligand>
        <name>pyrroloquinoline quinone</name>
        <dbReference type="ChEBI" id="CHEBI:58442"/>
    </ligand>
</feature>
<feature type="domain" description="Cytochrome c" evidence="15">
    <location>
        <begin position="625"/>
        <end position="699"/>
    </location>
</feature>
<dbReference type="GO" id="GO:0009055">
    <property type="term" value="F:electron transfer activity"/>
    <property type="evidence" value="ECO:0007669"/>
    <property type="project" value="InterPro"/>
</dbReference>
<keyword evidence="17" id="KW-1185">Reference proteome</keyword>
<evidence type="ECO:0000313" key="16">
    <source>
        <dbReference type="EMBL" id="MWV27629.1"/>
    </source>
</evidence>
<keyword evidence="2 11" id="KW-0349">Heme</keyword>
<dbReference type="InterPro" id="IPR011047">
    <property type="entry name" value="Quinoprotein_ADH-like_sf"/>
</dbReference>
<dbReference type="Pfam" id="PF01011">
    <property type="entry name" value="PQQ"/>
    <property type="match status" value="2"/>
</dbReference>
<dbReference type="Gene3D" id="2.140.10.10">
    <property type="entry name" value="Quinoprotein alcohol dehydrogenase-like superfamily"/>
    <property type="match status" value="1"/>
</dbReference>
<keyword evidence="6 11" id="KW-0634">PQQ</keyword>
<dbReference type="SMART" id="SM00564">
    <property type="entry name" value="PQQ"/>
    <property type="match status" value="4"/>
</dbReference>
<comment type="cofactor">
    <cofactor evidence="11">
        <name>heme c</name>
        <dbReference type="ChEBI" id="CHEBI:61717"/>
    </cofactor>
    <text evidence="11">Binds 1 heme c group per subunit.</text>
</comment>
<dbReference type="CDD" id="cd10279">
    <property type="entry name" value="PQQ_ADH_II"/>
    <property type="match status" value="1"/>
</dbReference>
<organism evidence="16 17">
    <name type="scientific">Aurantiacibacter rhizosphaerae</name>
    <dbReference type="NCBI Taxonomy" id="2691582"/>
    <lineage>
        <taxon>Bacteria</taxon>
        <taxon>Pseudomonadati</taxon>
        <taxon>Pseudomonadota</taxon>
        <taxon>Alphaproteobacteria</taxon>
        <taxon>Sphingomonadales</taxon>
        <taxon>Erythrobacteraceae</taxon>
        <taxon>Aurantiacibacter</taxon>
    </lineage>
</organism>